<reference evidence="1" key="1">
    <citation type="journal article" date="2021" name="New Phytol.">
        <title>Evolutionary innovations through gain and loss of genes in the ectomycorrhizal Boletales.</title>
        <authorList>
            <person name="Wu G."/>
            <person name="Miyauchi S."/>
            <person name="Morin E."/>
            <person name="Kuo A."/>
            <person name="Drula E."/>
            <person name="Varga T."/>
            <person name="Kohler A."/>
            <person name="Feng B."/>
            <person name="Cao Y."/>
            <person name="Lipzen A."/>
            <person name="Daum C."/>
            <person name="Hundley H."/>
            <person name="Pangilinan J."/>
            <person name="Johnson J."/>
            <person name="Barry K."/>
            <person name="LaButti K."/>
            <person name="Ng V."/>
            <person name="Ahrendt S."/>
            <person name="Min B."/>
            <person name="Choi I.G."/>
            <person name="Park H."/>
            <person name="Plett J.M."/>
            <person name="Magnuson J."/>
            <person name="Spatafora J.W."/>
            <person name="Nagy L.G."/>
            <person name="Henrissat B."/>
            <person name="Grigoriev I.V."/>
            <person name="Yang Z.L."/>
            <person name="Xu J."/>
            <person name="Martin F.M."/>
        </authorList>
    </citation>
    <scope>NUCLEOTIDE SEQUENCE</scope>
    <source>
        <strain evidence="1">KUC20120723A-06</strain>
    </source>
</reference>
<organism evidence="1 2">
    <name type="scientific">Leucogyrophana mollusca</name>
    <dbReference type="NCBI Taxonomy" id="85980"/>
    <lineage>
        <taxon>Eukaryota</taxon>
        <taxon>Fungi</taxon>
        <taxon>Dikarya</taxon>
        <taxon>Basidiomycota</taxon>
        <taxon>Agaricomycotina</taxon>
        <taxon>Agaricomycetes</taxon>
        <taxon>Agaricomycetidae</taxon>
        <taxon>Boletales</taxon>
        <taxon>Boletales incertae sedis</taxon>
        <taxon>Leucogyrophana</taxon>
    </lineage>
</organism>
<evidence type="ECO:0000313" key="2">
    <source>
        <dbReference type="Proteomes" id="UP000790709"/>
    </source>
</evidence>
<proteinExistence type="predicted"/>
<sequence length="100" mass="11136">MSRQSHVVSYSLPIRSYTCTLWCARLGIIFSFIRIIADSRRTHAPSGALARASLPPISAVSSLVAILFVLMWILVLTVKVYSRTHTTLCTCLRLILAFDP</sequence>
<name>A0ACB8AVW9_9AGAM</name>
<dbReference type="Proteomes" id="UP000790709">
    <property type="component" value="Unassembled WGS sequence"/>
</dbReference>
<evidence type="ECO:0000313" key="1">
    <source>
        <dbReference type="EMBL" id="KAH7917640.1"/>
    </source>
</evidence>
<protein>
    <submittedName>
        <fullName evidence="1">Uncharacterized protein</fullName>
    </submittedName>
</protein>
<comment type="caution">
    <text evidence="1">The sequence shown here is derived from an EMBL/GenBank/DDBJ whole genome shotgun (WGS) entry which is preliminary data.</text>
</comment>
<dbReference type="EMBL" id="MU266983">
    <property type="protein sequence ID" value="KAH7917640.1"/>
    <property type="molecule type" value="Genomic_DNA"/>
</dbReference>
<accession>A0ACB8AVW9</accession>
<gene>
    <name evidence="1" type="ORF">BV22DRAFT_1135242</name>
</gene>
<keyword evidence="2" id="KW-1185">Reference proteome</keyword>